<reference evidence="1 2" key="1">
    <citation type="submission" date="2011-01" db="EMBL/GenBank/DDBJ databases">
        <authorList>
            <person name="Muzny D."/>
            <person name="Qin X."/>
            <person name="Deng J."/>
            <person name="Jiang H."/>
            <person name="Liu Y."/>
            <person name="Qu J."/>
            <person name="Song X.-Z."/>
            <person name="Zhang L."/>
            <person name="Thornton R."/>
            <person name="Coyle M."/>
            <person name="Francisco L."/>
            <person name="Jackson L."/>
            <person name="Javaid M."/>
            <person name="Korchina V."/>
            <person name="Kovar C."/>
            <person name="Mata R."/>
            <person name="Mathew T."/>
            <person name="Ngo R."/>
            <person name="Nguyen L."/>
            <person name="Nguyen N."/>
            <person name="Okwuonu G."/>
            <person name="Ongeri F."/>
            <person name="Pham C."/>
            <person name="Simmons D."/>
            <person name="Wilczek-Boney K."/>
            <person name="Hale W."/>
            <person name="Jakkamsetti A."/>
            <person name="Pham P."/>
            <person name="Ruth R."/>
            <person name="San Lucas F."/>
            <person name="Warren J."/>
            <person name="Zhang J."/>
            <person name="Zhao Z."/>
            <person name="Zhou C."/>
            <person name="Zhu D."/>
            <person name="Lee S."/>
            <person name="Bess C."/>
            <person name="Blankenburg K."/>
            <person name="Forbes L."/>
            <person name="Fu Q."/>
            <person name="Gubbala S."/>
            <person name="Hirani K."/>
            <person name="Jayaseelan J.C."/>
            <person name="Lara F."/>
            <person name="Munidasa M."/>
            <person name="Palculict T."/>
            <person name="Patil S."/>
            <person name="Pu L.-L."/>
            <person name="Saada N."/>
            <person name="Tang L."/>
            <person name="Weissenberger G."/>
            <person name="Zhu Y."/>
            <person name="Hemphill L."/>
            <person name="Shang Y."/>
            <person name="Youmans B."/>
            <person name="Ayvaz T."/>
            <person name="Ross M."/>
            <person name="Santibanez J."/>
            <person name="Aqrawi P."/>
            <person name="Gross S."/>
            <person name="Joshi V."/>
            <person name="Fowler G."/>
            <person name="Nazareth L."/>
            <person name="Reid J."/>
            <person name="Worley K."/>
            <person name="Petrosino J."/>
            <person name="Highlander S."/>
            <person name="Gibbs R."/>
        </authorList>
    </citation>
    <scope>NUCLEOTIDE SEQUENCE [LARGE SCALE GENOMIC DNA]</scope>
    <source>
        <strain evidence="1 2">ATCC 33394</strain>
    </source>
</reference>
<proteinExistence type="predicted"/>
<dbReference type="STRING" id="888741.HMPREF9098_2427"/>
<comment type="caution">
    <text evidence="1">The sequence shown here is derived from an EMBL/GenBank/DDBJ whole genome shotgun (WGS) entry which is preliminary data.</text>
</comment>
<accession>F0F2U2</accession>
<protein>
    <submittedName>
        <fullName evidence="1">Uncharacterized protein</fullName>
    </submittedName>
</protein>
<evidence type="ECO:0000313" key="1">
    <source>
        <dbReference type="EMBL" id="EGC16104.1"/>
    </source>
</evidence>
<dbReference type="HOGENOM" id="CLU_2770387_0_0_4"/>
<gene>
    <name evidence="1" type="ORF">HMPREF9098_2427</name>
</gene>
<name>F0F2U2_9NEIS</name>
<dbReference type="EMBL" id="AEWV01000046">
    <property type="protein sequence ID" value="EGC16104.1"/>
    <property type="molecule type" value="Genomic_DNA"/>
</dbReference>
<dbReference type="Proteomes" id="UP000004088">
    <property type="component" value="Unassembled WGS sequence"/>
</dbReference>
<sequence length="69" mass="7604">MVGHAAHINVQAAFENGKKQPARTLPAAKRKNDEIMTTAVFKNAQTMASCRYVQAACNPEQHLIKKDPL</sequence>
<keyword evidence="2" id="KW-1185">Reference proteome</keyword>
<organism evidence="1 2">
    <name type="scientific">Kingella denitrificans ATCC 33394</name>
    <dbReference type="NCBI Taxonomy" id="888741"/>
    <lineage>
        <taxon>Bacteria</taxon>
        <taxon>Pseudomonadati</taxon>
        <taxon>Pseudomonadota</taxon>
        <taxon>Betaproteobacteria</taxon>
        <taxon>Neisseriales</taxon>
        <taxon>Neisseriaceae</taxon>
        <taxon>Kingella</taxon>
    </lineage>
</organism>
<dbReference type="AlphaFoldDB" id="F0F2U2"/>
<evidence type="ECO:0000313" key="2">
    <source>
        <dbReference type="Proteomes" id="UP000004088"/>
    </source>
</evidence>